<feature type="domain" description="ABC transmembrane type-1" evidence="8">
    <location>
        <begin position="53"/>
        <end position="233"/>
    </location>
</feature>
<dbReference type="Gene3D" id="1.10.3720.10">
    <property type="entry name" value="MetI-like"/>
    <property type="match status" value="1"/>
</dbReference>
<feature type="transmembrane region" description="Helical" evidence="7">
    <location>
        <begin position="117"/>
        <end position="134"/>
    </location>
</feature>
<feature type="transmembrane region" description="Helical" evidence="7">
    <location>
        <begin position="168"/>
        <end position="187"/>
    </location>
</feature>
<dbReference type="InterPro" id="IPR035906">
    <property type="entry name" value="MetI-like_sf"/>
</dbReference>
<gene>
    <name evidence="9" type="ORF">NJU99_02520</name>
</gene>
<dbReference type="Proteomes" id="UP001060012">
    <property type="component" value="Chromosome"/>
</dbReference>
<keyword evidence="6 7" id="KW-0472">Membrane</keyword>
<dbReference type="Pfam" id="PF00528">
    <property type="entry name" value="BPD_transp_1"/>
    <property type="match status" value="1"/>
</dbReference>
<keyword evidence="3" id="KW-1003">Cell membrane</keyword>
<comment type="similarity">
    <text evidence="7">Belongs to the binding-protein-dependent transport system permease family.</text>
</comment>
<dbReference type="SUPFAM" id="SSF161098">
    <property type="entry name" value="MetI-like"/>
    <property type="match status" value="1"/>
</dbReference>
<keyword evidence="2 7" id="KW-0813">Transport</keyword>
<evidence type="ECO:0000256" key="1">
    <source>
        <dbReference type="ARBA" id="ARBA00004651"/>
    </source>
</evidence>
<keyword evidence="5 7" id="KW-1133">Transmembrane helix</keyword>
<evidence type="ECO:0000256" key="3">
    <source>
        <dbReference type="ARBA" id="ARBA00022475"/>
    </source>
</evidence>
<evidence type="ECO:0000256" key="4">
    <source>
        <dbReference type="ARBA" id="ARBA00022692"/>
    </source>
</evidence>
<keyword evidence="4 7" id="KW-0812">Transmembrane</keyword>
<evidence type="ECO:0000256" key="2">
    <source>
        <dbReference type="ARBA" id="ARBA00022448"/>
    </source>
</evidence>
<comment type="subcellular location">
    <subcellularLocation>
        <location evidence="1 7">Cell membrane</location>
        <topology evidence="1 7">Multi-pass membrane protein</topology>
    </subcellularLocation>
</comment>
<evidence type="ECO:0000256" key="7">
    <source>
        <dbReference type="RuleBase" id="RU363032"/>
    </source>
</evidence>
<protein>
    <submittedName>
        <fullName evidence="9">ABC transporter permease</fullName>
    </submittedName>
</protein>
<evidence type="ECO:0000313" key="9">
    <source>
        <dbReference type="EMBL" id="UTJ06986.1"/>
    </source>
</evidence>
<feature type="transmembrane region" description="Helical" evidence="7">
    <location>
        <begin position="12"/>
        <end position="38"/>
    </location>
</feature>
<evidence type="ECO:0000313" key="10">
    <source>
        <dbReference type="Proteomes" id="UP001060012"/>
    </source>
</evidence>
<dbReference type="PANTHER" id="PTHR30151">
    <property type="entry name" value="ALKANE SULFONATE ABC TRANSPORTER-RELATED, MEMBRANE SUBUNIT"/>
    <property type="match status" value="1"/>
</dbReference>
<organism evidence="9 10">
    <name type="scientific">Arcobacter roscoffensis</name>
    <dbReference type="NCBI Taxonomy" id="2961520"/>
    <lineage>
        <taxon>Bacteria</taxon>
        <taxon>Pseudomonadati</taxon>
        <taxon>Campylobacterota</taxon>
        <taxon>Epsilonproteobacteria</taxon>
        <taxon>Campylobacterales</taxon>
        <taxon>Arcobacteraceae</taxon>
        <taxon>Arcobacter</taxon>
    </lineage>
</organism>
<feature type="transmembrane region" description="Helical" evidence="7">
    <location>
        <begin position="87"/>
        <end position="111"/>
    </location>
</feature>
<reference evidence="9" key="1">
    <citation type="submission" date="2022-07" db="EMBL/GenBank/DDBJ databases">
        <title>Arcobacter roscoffensis sp. nov., a marine bacterium isolated from coastal seawater collected from Roscoff, France.</title>
        <authorList>
            <person name="Pascual J."/>
            <person name="Lepeaux C."/>
            <person name="Methner A."/>
            <person name="Overmann J."/>
        </authorList>
    </citation>
    <scope>NUCLEOTIDE SEQUENCE</scope>
    <source>
        <strain evidence="9">ARW1-2F2</strain>
    </source>
</reference>
<dbReference type="InterPro" id="IPR000515">
    <property type="entry name" value="MetI-like"/>
</dbReference>
<dbReference type="EMBL" id="CP100595">
    <property type="protein sequence ID" value="UTJ06986.1"/>
    <property type="molecule type" value="Genomic_DNA"/>
</dbReference>
<dbReference type="CDD" id="cd06261">
    <property type="entry name" value="TM_PBP2"/>
    <property type="match status" value="1"/>
</dbReference>
<dbReference type="PROSITE" id="PS50928">
    <property type="entry name" value="ABC_TM1"/>
    <property type="match status" value="1"/>
</dbReference>
<evidence type="ECO:0000256" key="6">
    <source>
        <dbReference type="ARBA" id="ARBA00023136"/>
    </source>
</evidence>
<proteinExistence type="inferred from homology"/>
<feature type="transmembrane region" description="Helical" evidence="7">
    <location>
        <begin position="58"/>
        <end position="80"/>
    </location>
</feature>
<keyword evidence="10" id="KW-1185">Reference proteome</keyword>
<evidence type="ECO:0000259" key="8">
    <source>
        <dbReference type="PROSITE" id="PS50928"/>
    </source>
</evidence>
<evidence type="ECO:0000256" key="5">
    <source>
        <dbReference type="ARBA" id="ARBA00022989"/>
    </source>
</evidence>
<sequence length="245" mass="27989">MSSKNIRIISVITFLGIWEIAAFFIGSSSFPSISQISISLYEHTFNSDLLYNLGITLYRVFVCFFVVMLLGIVFGILMGVSKKIDDIFDFILILGLNIPALVTIVICYIWFGLTDFAAILAVILNKLPIVIVNVREGTKAIDRKYMQLAKVYKVSKKETFFKVFLPQIYPYIMASTRLCLSLIWKIVLVVELLGRSDGIGFKISMFFQFFDITSILAYSFAFVLVILLIEKLFLKPIDSYINKWK</sequence>
<accession>A0ABY5E8A2</accession>
<dbReference type="PANTHER" id="PTHR30151:SF38">
    <property type="entry name" value="ALIPHATIC SULFONATES TRANSPORT PERMEASE PROTEIN SSUC-RELATED"/>
    <property type="match status" value="1"/>
</dbReference>
<dbReference type="RefSeq" id="WP_254577165.1">
    <property type="nucleotide sequence ID" value="NZ_CP100595.1"/>
</dbReference>
<name>A0ABY5E8A2_9BACT</name>
<feature type="transmembrane region" description="Helical" evidence="7">
    <location>
        <begin position="207"/>
        <end position="229"/>
    </location>
</feature>